<dbReference type="InterPro" id="IPR001452">
    <property type="entry name" value="SH3_domain"/>
</dbReference>
<reference evidence="5 6" key="1">
    <citation type="journal article" date="2015" name="Genome Biol. Evol.">
        <title>Phylogenomic analyses indicate that early fungi evolved digesting cell walls of algal ancestors of land plants.</title>
        <authorList>
            <person name="Chang Y."/>
            <person name="Wang S."/>
            <person name="Sekimoto S."/>
            <person name="Aerts A.L."/>
            <person name="Choi C."/>
            <person name="Clum A."/>
            <person name="LaButti K.M."/>
            <person name="Lindquist E.A."/>
            <person name="Yee Ngan C."/>
            <person name="Ohm R.A."/>
            <person name="Salamov A.A."/>
            <person name="Grigoriev I.V."/>
            <person name="Spatafora J.W."/>
            <person name="Berbee M.L."/>
        </authorList>
    </citation>
    <scope>NUCLEOTIDE SEQUENCE [LARGE SCALE GENOMIC DNA]</scope>
    <source>
        <strain evidence="5 6">JEL478</strain>
    </source>
</reference>
<feature type="compositionally biased region" description="Polar residues" evidence="3">
    <location>
        <begin position="233"/>
        <end position="251"/>
    </location>
</feature>
<dbReference type="OrthoDB" id="5340910at2759"/>
<evidence type="ECO:0000313" key="6">
    <source>
        <dbReference type="Proteomes" id="UP000070544"/>
    </source>
</evidence>
<dbReference type="Gene3D" id="2.30.30.40">
    <property type="entry name" value="SH3 Domains"/>
    <property type="match status" value="1"/>
</dbReference>
<dbReference type="SUPFAM" id="SSF50044">
    <property type="entry name" value="SH3-domain"/>
    <property type="match status" value="1"/>
</dbReference>
<feature type="compositionally biased region" description="Polar residues" evidence="3">
    <location>
        <begin position="25"/>
        <end position="39"/>
    </location>
</feature>
<dbReference type="Proteomes" id="UP000070544">
    <property type="component" value="Unassembled WGS sequence"/>
</dbReference>
<feature type="region of interest" description="Disordered" evidence="3">
    <location>
        <begin position="189"/>
        <end position="317"/>
    </location>
</feature>
<evidence type="ECO:0000313" key="5">
    <source>
        <dbReference type="EMBL" id="KXS14817.1"/>
    </source>
</evidence>
<feature type="compositionally biased region" description="Polar residues" evidence="3">
    <location>
        <begin position="209"/>
        <end position="225"/>
    </location>
</feature>
<evidence type="ECO:0000256" key="2">
    <source>
        <dbReference type="PROSITE-ProRule" id="PRU00192"/>
    </source>
</evidence>
<dbReference type="InterPro" id="IPR036028">
    <property type="entry name" value="SH3-like_dom_sf"/>
</dbReference>
<dbReference type="PROSITE" id="PS50002">
    <property type="entry name" value="SH3"/>
    <property type="match status" value="1"/>
</dbReference>
<gene>
    <name evidence="5" type="ORF">M427DRAFT_57222</name>
</gene>
<accession>A0A139ADH0</accession>
<evidence type="ECO:0000256" key="3">
    <source>
        <dbReference type="SAM" id="MobiDB-lite"/>
    </source>
</evidence>
<organism evidence="5 6">
    <name type="scientific">Gonapodya prolifera (strain JEL478)</name>
    <name type="common">Monoblepharis prolifera</name>
    <dbReference type="NCBI Taxonomy" id="1344416"/>
    <lineage>
        <taxon>Eukaryota</taxon>
        <taxon>Fungi</taxon>
        <taxon>Fungi incertae sedis</taxon>
        <taxon>Chytridiomycota</taxon>
        <taxon>Chytridiomycota incertae sedis</taxon>
        <taxon>Monoblepharidomycetes</taxon>
        <taxon>Monoblepharidales</taxon>
        <taxon>Gonapodyaceae</taxon>
        <taxon>Gonapodya</taxon>
    </lineage>
</organism>
<evidence type="ECO:0000259" key="4">
    <source>
        <dbReference type="PROSITE" id="PS50002"/>
    </source>
</evidence>
<dbReference type="EMBL" id="KQ965766">
    <property type="protein sequence ID" value="KXS14817.1"/>
    <property type="molecule type" value="Genomic_DNA"/>
</dbReference>
<evidence type="ECO:0000256" key="1">
    <source>
        <dbReference type="ARBA" id="ARBA00022443"/>
    </source>
</evidence>
<sequence length="517" mass="56124">MTGAGRQANTSRNPQKRLLDGPPVRTTSSVALTNVSEPSPLSFPAEDPAPRRIPRRPALNTPLTAKNAYAADPNELDEINVNAGDIIVIKVAHDDGWAIGVNVTRSGEAGAFPYEYILTESSTDSTTIDPPASEDVLLDRAAPAYTSAAAPAAAREYSLGHLEDAPRRAAPPPPAMAPVLESSDLGRQYQQTPEFQPQPSQPEYGRQMARNSTDASQSKGGNTIYGTPAPGSHPSQLTRNSTDASQAGNQIPSPPSTPQYAPMPWGTPPNQTAASPQYPPMPWTNQHNPAPGSPQLAPMPWGQQPNPSPNSPQFTPLYYQPNSPLLVGGSSFPASRSPSLTNIGSPVLAATIGTDATLERRSSFDPRASATVTDVQSIRSTLSTDAQGPTTDRIRFTLTGAEYSWHLAWKNERTARPEDLLGALGRVEWGAQRGWGYKQIQNDPTYWFLKYVPREQDWKKNPSLGFVQFTIFYNDKTLFSAANSKLREKIDTMHPTNFVSEFRKQRLQGISKSLEAS</sequence>
<feature type="region of interest" description="Disordered" evidence="3">
    <location>
        <begin position="1"/>
        <end position="60"/>
    </location>
</feature>
<name>A0A139ADH0_GONPJ</name>
<dbReference type="AlphaFoldDB" id="A0A139ADH0"/>
<keyword evidence="1 2" id="KW-0728">SH3 domain</keyword>
<keyword evidence="6" id="KW-1185">Reference proteome</keyword>
<protein>
    <recommendedName>
        <fullName evidence="4">SH3 domain-containing protein</fullName>
    </recommendedName>
</protein>
<feature type="compositionally biased region" description="Polar residues" evidence="3">
    <location>
        <begin position="189"/>
        <end position="198"/>
    </location>
</feature>
<feature type="domain" description="SH3" evidence="4">
    <location>
        <begin position="58"/>
        <end position="122"/>
    </location>
</feature>
<proteinExistence type="predicted"/>